<gene>
    <name evidence="12" type="ordered locus">Spiaf_1537</name>
</gene>
<evidence type="ECO:0000256" key="3">
    <source>
        <dbReference type="ARBA" id="ARBA00022630"/>
    </source>
</evidence>
<dbReference type="InterPro" id="IPR015864">
    <property type="entry name" value="FAD_synthase"/>
</dbReference>
<keyword evidence="7" id="KW-0547">Nucleotide-binding</keyword>
<evidence type="ECO:0000256" key="2">
    <source>
        <dbReference type="ARBA" id="ARBA00012393"/>
    </source>
</evidence>
<dbReference type="RefSeq" id="WP_014455579.1">
    <property type="nucleotide sequence ID" value="NC_017098.1"/>
</dbReference>
<dbReference type="Gene3D" id="3.40.50.620">
    <property type="entry name" value="HUPs"/>
    <property type="match status" value="1"/>
</dbReference>
<dbReference type="EC" id="2.7.7.2" evidence="2"/>
<keyword evidence="9" id="KW-0067">ATP-binding</keyword>
<dbReference type="Proteomes" id="UP000007383">
    <property type="component" value="Chromosome"/>
</dbReference>
<organism evidence="12 13">
    <name type="scientific">Spirochaeta africana (strain ATCC 700263 / DSM 8902 / Z-7692)</name>
    <dbReference type="NCBI Taxonomy" id="889378"/>
    <lineage>
        <taxon>Bacteria</taxon>
        <taxon>Pseudomonadati</taxon>
        <taxon>Spirochaetota</taxon>
        <taxon>Spirochaetia</taxon>
        <taxon>Spirochaetales</taxon>
        <taxon>Spirochaetaceae</taxon>
        <taxon>Spirochaeta</taxon>
    </lineage>
</organism>
<dbReference type="GO" id="GO:0006747">
    <property type="term" value="P:FAD biosynthetic process"/>
    <property type="evidence" value="ECO:0007669"/>
    <property type="project" value="UniProtKB-UniPathway"/>
</dbReference>
<dbReference type="STRING" id="889378.Spiaf_1537"/>
<dbReference type="SUPFAM" id="SSF52374">
    <property type="entry name" value="Nucleotidylyl transferase"/>
    <property type="match status" value="1"/>
</dbReference>
<accession>H9UJA3</accession>
<dbReference type="GO" id="GO:0003919">
    <property type="term" value="F:FMN adenylyltransferase activity"/>
    <property type="evidence" value="ECO:0007669"/>
    <property type="project" value="UniProtKB-EC"/>
</dbReference>
<sequence>MIVSEWDEFISRDSHAVPAAVTIGVFDGVHLGHQELITSICRYSAEHRVRSMVFTFRASPKRHTRHAQHRNVQSLRQRLECLQELGVQETVLIDFTRKFSRMKGEDFWNIVSRCITIRHLALGDDFRMGKNGSLNSAGIKRFFAGQSPSPEIIVFTPVLVDGVRVSSSRLRDAVAAGDLAQYARLTGRPYWVETAALLHHRDNADIILPPSGRYMVPAAVADGELHTMNLSVCLGSSDATSSSIESFYALQLRQITQDSE</sequence>
<evidence type="ECO:0000256" key="7">
    <source>
        <dbReference type="ARBA" id="ARBA00022741"/>
    </source>
</evidence>
<evidence type="ECO:0000313" key="13">
    <source>
        <dbReference type="Proteomes" id="UP000007383"/>
    </source>
</evidence>
<evidence type="ECO:0000256" key="6">
    <source>
        <dbReference type="ARBA" id="ARBA00022695"/>
    </source>
</evidence>
<feature type="domain" description="FAD synthetase" evidence="11">
    <location>
        <begin position="17"/>
        <end position="169"/>
    </location>
</feature>
<evidence type="ECO:0000259" key="11">
    <source>
        <dbReference type="Pfam" id="PF06574"/>
    </source>
</evidence>
<proteinExistence type="predicted"/>
<keyword evidence="5" id="KW-0808">Transferase</keyword>
<evidence type="ECO:0000256" key="4">
    <source>
        <dbReference type="ARBA" id="ARBA00022643"/>
    </source>
</evidence>
<evidence type="ECO:0000256" key="10">
    <source>
        <dbReference type="ARBA" id="ARBA00049494"/>
    </source>
</evidence>
<name>H9UJA3_SPIAZ</name>
<evidence type="ECO:0000313" key="12">
    <source>
        <dbReference type="EMBL" id="AFG37596.1"/>
    </source>
</evidence>
<comment type="catalytic activity">
    <reaction evidence="10">
        <text>FMN + ATP + H(+) = FAD + diphosphate</text>
        <dbReference type="Rhea" id="RHEA:17237"/>
        <dbReference type="ChEBI" id="CHEBI:15378"/>
        <dbReference type="ChEBI" id="CHEBI:30616"/>
        <dbReference type="ChEBI" id="CHEBI:33019"/>
        <dbReference type="ChEBI" id="CHEBI:57692"/>
        <dbReference type="ChEBI" id="CHEBI:58210"/>
        <dbReference type="EC" id="2.7.7.2"/>
    </reaction>
</comment>
<evidence type="ECO:0000256" key="9">
    <source>
        <dbReference type="ARBA" id="ARBA00022840"/>
    </source>
</evidence>
<keyword evidence="6" id="KW-0548">Nucleotidyltransferase</keyword>
<dbReference type="EMBL" id="CP003282">
    <property type="protein sequence ID" value="AFG37596.1"/>
    <property type="molecule type" value="Genomic_DNA"/>
</dbReference>
<dbReference type="GO" id="GO:0009231">
    <property type="term" value="P:riboflavin biosynthetic process"/>
    <property type="evidence" value="ECO:0007669"/>
    <property type="project" value="InterPro"/>
</dbReference>
<keyword evidence="3" id="KW-0285">Flavoprotein</keyword>
<dbReference type="GO" id="GO:0005524">
    <property type="term" value="F:ATP binding"/>
    <property type="evidence" value="ECO:0007669"/>
    <property type="project" value="UniProtKB-KW"/>
</dbReference>
<keyword evidence="13" id="KW-1185">Reference proteome</keyword>
<evidence type="ECO:0000256" key="8">
    <source>
        <dbReference type="ARBA" id="ARBA00022827"/>
    </source>
</evidence>
<dbReference type="AlphaFoldDB" id="H9UJA3"/>
<dbReference type="eggNOG" id="COG0196">
    <property type="taxonomic scope" value="Bacteria"/>
</dbReference>
<dbReference type="Pfam" id="PF06574">
    <property type="entry name" value="FAD_syn"/>
    <property type="match status" value="1"/>
</dbReference>
<dbReference type="CDD" id="cd02064">
    <property type="entry name" value="FAD_synthetase_N"/>
    <property type="match status" value="1"/>
</dbReference>
<comment type="pathway">
    <text evidence="1">Cofactor biosynthesis; FAD biosynthesis; FAD from FMN: step 1/1.</text>
</comment>
<keyword evidence="8" id="KW-0274">FAD</keyword>
<keyword evidence="4" id="KW-0288">FMN</keyword>
<evidence type="ECO:0000256" key="5">
    <source>
        <dbReference type="ARBA" id="ARBA00022679"/>
    </source>
</evidence>
<dbReference type="HOGENOM" id="CLU_048437_1_0_12"/>
<dbReference type="PATRIC" id="fig|889378.3.peg.1528"/>
<dbReference type="UniPathway" id="UPA00277">
    <property type="reaction ID" value="UER00407"/>
</dbReference>
<dbReference type="InterPro" id="IPR014729">
    <property type="entry name" value="Rossmann-like_a/b/a_fold"/>
</dbReference>
<evidence type="ECO:0000256" key="1">
    <source>
        <dbReference type="ARBA" id="ARBA00004726"/>
    </source>
</evidence>
<dbReference type="KEGG" id="sfc:Spiaf_1537"/>
<protein>
    <recommendedName>
        <fullName evidence="2">FAD synthase</fullName>
        <ecNumber evidence="2">2.7.7.2</ecNumber>
    </recommendedName>
</protein>
<reference evidence="13" key="1">
    <citation type="journal article" date="2013" name="Stand. Genomic Sci.">
        <title>Complete genome sequence of the halophilic bacterium Spirochaeta africana type strain (Z-7692(T)) from the alkaline Lake Magadi in the East African Rift.</title>
        <authorList>
            <person name="Liolos K."/>
            <person name="Abt B."/>
            <person name="Scheuner C."/>
            <person name="Teshima H."/>
            <person name="Held B."/>
            <person name="Lapidus A."/>
            <person name="Nolan M."/>
            <person name="Lucas S."/>
            <person name="Deshpande S."/>
            <person name="Cheng J.F."/>
            <person name="Tapia R."/>
            <person name="Goodwin L.A."/>
            <person name="Pitluck S."/>
            <person name="Pagani I."/>
            <person name="Ivanova N."/>
            <person name="Mavromatis K."/>
            <person name="Mikhailova N."/>
            <person name="Huntemann M."/>
            <person name="Pati A."/>
            <person name="Chen A."/>
            <person name="Palaniappan K."/>
            <person name="Land M."/>
            <person name="Rohde M."/>
            <person name="Tindall B.J."/>
            <person name="Detter J.C."/>
            <person name="Goker M."/>
            <person name="Bristow J."/>
            <person name="Eisen J.A."/>
            <person name="Markowitz V."/>
            <person name="Hugenholtz P."/>
            <person name="Woyke T."/>
            <person name="Klenk H.P."/>
            <person name="Kyrpides N.C."/>
        </authorList>
    </citation>
    <scope>NUCLEOTIDE SEQUENCE</scope>
    <source>
        <strain evidence="13">ATCC 700263 / DSM 8902 / Z-7692</strain>
    </source>
</reference>